<keyword evidence="1" id="KW-0472">Membrane</keyword>
<evidence type="ECO:0000256" key="1">
    <source>
        <dbReference type="SAM" id="Phobius"/>
    </source>
</evidence>
<keyword evidence="1" id="KW-1133">Transmembrane helix</keyword>
<accession>A0A0A9FKD8</accession>
<proteinExistence type="predicted"/>
<reference evidence="2" key="2">
    <citation type="journal article" date="2015" name="Data Brief">
        <title>Shoot transcriptome of the giant reed, Arundo donax.</title>
        <authorList>
            <person name="Barrero R.A."/>
            <person name="Guerrero F.D."/>
            <person name="Moolhuijzen P."/>
            <person name="Goolsby J.A."/>
            <person name="Tidwell J."/>
            <person name="Bellgard S.E."/>
            <person name="Bellgard M.I."/>
        </authorList>
    </citation>
    <scope>NUCLEOTIDE SEQUENCE</scope>
    <source>
        <tissue evidence="2">Shoot tissue taken approximately 20 cm above the soil surface</tissue>
    </source>
</reference>
<dbReference type="AlphaFoldDB" id="A0A0A9FKD8"/>
<evidence type="ECO:0000313" key="2">
    <source>
        <dbReference type="EMBL" id="JAE11674.1"/>
    </source>
</evidence>
<keyword evidence="1" id="KW-0812">Transmembrane</keyword>
<feature type="transmembrane region" description="Helical" evidence="1">
    <location>
        <begin position="35"/>
        <end position="53"/>
    </location>
</feature>
<sequence>MNLLQSKVVILVNWLTIRPLSATLSFKILRSKKRLICFFHSTVMQLFMVHITYHTSFSLLICYL</sequence>
<reference evidence="2" key="1">
    <citation type="submission" date="2014-09" db="EMBL/GenBank/DDBJ databases">
        <authorList>
            <person name="Magalhaes I.L.F."/>
            <person name="Oliveira U."/>
            <person name="Santos F.R."/>
            <person name="Vidigal T.H.D.A."/>
            <person name="Brescovit A.D."/>
            <person name="Santos A.J."/>
        </authorList>
    </citation>
    <scope>NUCLEOTIDE SEQUENCE</scope>
    <source>
        <tissue evidence="2">Shoot tissue taken approximately 20 cm above the soil surface</tissue>
    </source>
</reference>
<name>A0A0A9FKD8_ARUDO</name>
<protein>
    <submittedName>
        <fullName evidence="2">Uncharacterized protein</fullName>
    </submittedName>
</protein>
<dbReference type="EMBL" id="GBRH01186222">
    <property type="protein sequence ID" value="JAE11674.1"/>
    <property type="molecule type" value="Transcribed_RNA"/>
</dbReference>
<organism evidence="2">
    <name type="scientific">Arundo donax</name>
    <name type="common">Giant reed</name>
    <name type="synonym">Donax arundinaceus</name>
    <dbReference type="NCBI Taxonomy" id="35708"/>
    <lineage>
        <taxon>Eukaryota</taxon>
        <taxon>Viridiplantae</taxon>
        <taxon>Streptophyta</taxon>
        <taxon>Embryophyta</taxon>
        <taxon>Tracheophyta</taxon>
        <taxon>Spermatophyta</taxon>
        <taxon>Magnoliopsida</taxon>
        <taxon>Liliopsida</taxon>
        <taxon>Poales</taxon>
        <taxon>Poaceae</taxon>
        <taxon>PACMAD clade</taxon>
        <taxon>Arundinoideae</taxon>
        <taxon>Arundineae</taxon>
        <taxon>Arundo</taxon>
    </lineage>
</organism>